<reference evidence="8 9" key="1">
    <citation type="journal article" date="2017" name="Int. J. Syst. Evol. Microbiol.">
        <title>Arachidicoccus ginsenosidivorans sp. nov., with ginsenoside-converting activity isolated from ginseng cultivating soil.</title>
        <authorList>
            <person name="Siddiqi M.Z."/>
            <person name="Aslam Z."/>
            <person name="Im W.T."/>
        </authorList>
    </citation>
    <scope>NUCLEOTIDE SEQUENCE [LARGE SCALE GENOMIC DNA]</scope>
    <source>
        <strain evidence="8 9">Gsoil 809</strain>
    </source>
</reference>
<dbReference type="Pfam" id="PF07980">
    <property type="entry name" value="SusD_RagB"/>
    <property type="match status" value="1"/>
</dbReference>
<dbReference type="InterPro" id="IPR012944">
    <property type="entry name" value="SusD_RagB_dom"/>
</dbReference>
<keyword evidence="5" id="KW-0998">Cell outer membrane</keyword>
<dbReference type="Pfam" id="PF14322">
    <property type="entry name" value="SusD-like_3"/>
    <property type="match status" value="1"/>
</dbReference>
<dbReference type="SUPFAM" id="SSF48452">
    <property type="entry name" value="TPR-like"/>
    <property type="match status" value="1"/>
</dbReference>
<gene>
    <name evidence="8" type="ORF">FSB73_00430</name>
</gene>
<evidence type="ECO:0000313" key="9">
    <source>
        <dbReference type="Proteomes" id="UP000321291"/>
    </source>
</evidence>
<evidence type="ECO:0000259" key="7">
    <source>
        <dbReference type="Pfam" id="PF14322"/>
    </source>
</evidence>
<keyword evidence="4" id="KW-0472">Membrane</keyword>
<organism evidence="8 9">
    <name type="scientific">Arachidicoccus ginsenosidivorans</name>
    <dbReference type="NCBI Taxonomy" id="496057"/>
    <lineage>
        <taxon>Bacteria</taxon>
        <taxon>Pseudomonadati</taxon>
        <taxon>Bacteroidota</taxon>
        <taxon>Chitinophagia</taxon>
        <taxon>Chitinophagales</taxon>
        <taxon>Chitinophagaceae</taxon>
        <taxon>Arachidicoccus</taxon>
    </lineage>
</organism>
<keyword evidence="9" id="KW-1185">Reference proteome</keyword>
<evidence type="ECO:0000256" key="3">
    <source>
        <dbReference type="ARBA" id="ARBA00022729"/>
    </source>
</evidence>
<comment type="similarity">
    <text evidence="2">Belongs to the SusD family.</text>
</comment>
<dbReference type="KEGG" id="agi:FSB73_00430"/>
<dbReference type="EMBL" id="CP042434">
    <property type="protein sequence ID" value="QEC70404.1"/>
    <property type="molecule type" value="Genomic_DNA"/>
</dbReference>
<dbReference type="RefSeq" id="WP_146779668.1">
    <property type="nucleotide sequence ID" value="NZ_CP042434.1"/>
</dbReference>
<dbReference type="AlphaFoldDB" id="A0A5B8VFZ6"/>
<evidence type="ECO:0000256" key="4">
    <source>
        <dbReference type="ARBA" id="ARBA00023136"/>
    </source>
</evidence>
<keyword evidence="3" id="KW-0732">Signal</keyword>
<protein>
    <submittedName>
        <fullName evidence="8">RagB/SusD family nutrient uptake outer membrane protein</fullName>
    </submittedName>
</protein>
<proteinExistence type="inferred from homology"/>
<evidence type="ECO:0000259" key="6">
    <source>
        <dbReference type="Pfam" id="PF07980"/>
    </source>
</evidence>
<dbReference type="Gene3D" id="1.25.40.390">
    <property type="match status" value="1"/>
</dbReference>
<comment type="subcellular location">
    <subcellularLocation>
        <location evidence="1">Cell outer membrane</location>
    </subcellularLocation>
</comment>
<dbReference type="OrthoDB" id="5694214at2"/>
<dbReference type="InterPro" id="IPR011990">
    <property type="entry name" value="TPR-like_helical_dom_sf"/>
</dbReference>
<evidence type="ECO:0000256" key="2">
    <source>
        <dbReference type="ARBA" id="ARBA00006275"/>
    </source>
</evidence>
<dbReference type="InterPro" id="IPR033985">
    <property type="entry name" value="SusD-like_N"/>
</dbReference>
<name>A0A5B8VFZ6_9BACT</name>
<evidence type="ECO:0000256" key="1">
    <source>
        <dbReference type="ARBA" id="ARBA00004442"/>
    </source>
</evidence>
<sequence length="598" mass="67901">MKTRYNIIKAALAICILASTDSCVKLKPEPLSFYAPENVFIDQAGLESALVTCRKQQKLEWVGDAFDAGTCRTPIVYEYAFSDLSVIGSPETKEIHNLETQLTPTSNYNLYMRYWLLGWDGITYANTVISNVPKATFDSEEAKNAILAEGYFHRAYWYYLLVNEFGDVPLSLDEVTSPKLDFKTASRTKILKQMKSDMEFAVQWLPLDAQPGAVGRAAGEHMLAKIDLALGDFQDAIDACTRCINNYGKKLMTDRFGVNASNPKLDVFNDLFDPDNISAPENKEGLYVVQERYGVPGDGSVNGSYRMRNFVPYWSNGGVVKTPDGKQGTTYDAAPYDGYEEVDSLGRGIAKIRPSNYGQYEIWENCGADLRHDPNNWFDKSRLYYNRPASKGGSAAWFGKPIQAKYVGDTIRCYFSFPTVKVLIYKDDINKGKAPSGGFTDSYVFRLAETYLIRAEAYWWLNNISKATEDVNTIRARSKAPLLANVNLDDILSERARELYLEEHRKSELTRIAFLMAQEKRNGYSLDNFSQKNWYYDRIMKKNNFYATQYFYSTNAYVMKPYHVLWPIPENWILANSEGHINQNIGYPGAESNVAPEQ</sequence>
<evidence type="ECO:0000313" key="8">
    <source>
        <dbReference type="EMBL" id="QEC70404.1"/>
    </source>
</evidence>
<dbReference type="Proteomes" id="UP000321291">
    <property type="component" value="Chromosome"/>
</dbReference>
<accession>A0A5B8VFZ6</accession>
<feature type="domain" description="RagB/SusD" evidence="6">
    <location>
        <begin position="353"/>
        <end position="587"/>
    </location>
</feature>
<evidence type="ECO:0000256" key="5">
    <source>
        <dbReference type="ARBA" id="ARBA00023237"/>
    </source>
</evidence>
<dbReference type="GO" id="GO:0009279">
    <property type="term" value="C:cell outer membrane"/>
    <property type="evidence" value="ECO:0007669"/>
    <property type="project" value="UniProtKB-SubCell"/>
</dbReference>
<feature type="domain" description="SusD-like N-terminal" evidence="7">
    <location>
        <begin position="73"/>
        <end position="209"/>
    </location>
</feature>